<evidence type="ECO:0000313" key="1">
    <source>
        <dbReference type="EMBL" id="RLQ93439.1"/>
    </source>
</evidence>
<evidence type="ECO:0000313" key="2">
    <source>
        <dbReference type="Proteomes" id="UP000276770"/>
    </source>
</evidence>
<proteinExistence type="predicted"/>
<reference evidence="1 2" key="1">
    <citation type="submission" date="2018-10" db="EMBL/GenBank/DDBJ databases">
        <title>Falsibacillus sp. genome draft.</title>
        <authorList>
            <person name="Shi S."/>
        </authorList>
    </citation>
    <scope>NUCLEOTIDE SEQUENCE [LARGE SCALE GENOMIC DNA]</scope>
    <source>
        <strain evidence="1 2">GY 10110</strain>
    </source>
</reference>
<sequence length="92" mass="10421">MLEADMTVFLGDWSSNDVIDARYGRILKKAVTNLRHWSPIWPYSEESGHQSAPLVPGMAVFRGKRSPICAIGARYGRIPRKVVTNLRHWSPT</sequence>
<organism evidence="1 2">
    <name type="scientific">Falsibacillus albus</name>
    <dbReference type="NCBI Taxonomy" id="2478915"/>
    <lineage>
        <taxon>Bacteria</taxon>
        <taxon>Bacillati</taxon>
        <taxon>Bacillota</taxon>
        <taxon>Bacilli</taxon>
        <taxon>Bacillales</taxon>
        <taxon>Bacillaceae</taxon>
        <taxon>Falsibacillus</taxon>
    </lineage>
</organism>
<protein>
    <submittedName>
        <fullName evidence="1">Uncharacterized protein</fullName>
    </submittedName>
</protein>
<dbReference type="Proteomes" id="UP000276770">
    <property type="component" value="Unassembled WGS sequence"/>
</dbReference>
<dbReference type="AlphaFoldDB" id="A0A3L7JTN9"/>
<dbReference type="EMBL" id="RCVZ01000014">
    <property type="protein sequence ID" value="RLQ93439.1"/>
    <property type="molecule type" value="Genomic_DNA"/>
</dbReference>
<name>A0A3L7JTN9_9BACI</name>
<comment type="caution">
    <text evidence="1">The sequence shown here is derived from an EMBL/GenBank/DDBJ whole genome shotgun (WGS) entry which is preliminary data.</text>
</comment>
<accession>A0A3L7JTN9</accession>
<gene>
    <name evidence="1" type="ORF">D9X91_17195</name>
</gene>
<dbReference type="RefSeq" id="WP_199738134.1">
    <property type="nucleotide sequence ID" value="NZ_RCVZ01000014.1"/>
</dbReference>
<keyword evidence="2" id="KW-1185">Reference proteome</keyword>